<keyword evidence="5 7" id="KW-1133">Transmembrane helix</keyword>
<evidence type="ECO:0000313" key="9">
    <source>
        <dbReference type="Proteomes" id="UP000199245"/>
    </source>
</evidence>
<dbReference type="Pfam" id="PF02417">
    <property type="entry name" value="Chromate_transp"/>
    <property type="match status" value="1"/>
</dbReference>
<protein>
    <submittedName>
        <fullName evidence="8">Chromate transporter</fullName>
    </submittedName>
</protein>
<dbReference type="GO" id="GO:0005886">
    <property type="term" value="C:plasma membrane"/>
    <property type="evidence" value="ECO:0007669"/>
    <property type="project" value="UniProtKB-SubCell"/>
</dbReference>
<dbReference type="AlphaFoldDB" id="A0A1G7I690"/>
<accession>A0A1G7I690</accession>
<dbReference type="Proteomes" id="UP000199245">
    <property type="component" value="Unassembled WGS sequence"/>
</dbReference>
<proteinExistence type="inferred from homology"/>
<dbReference type="RefSeq" id="WP_092088612.1">
    <property type="nucleotide sequence ID" value="NZ_FMZW01000044.1"/>
</dbReference>
<keyword evidence="6 7" id="KW-0472">Membrane</keyword>
<dbReference type="EMBL" id="FMZW01000044">
    <property type="protein sequence ID" value="SDF07859.1"/>
    <property type="molecule type" value="Genomic_DNA"/>
</dbReference>
<organism evidence="8 9">
    <name type="scientific">Bradyrhizobium brasilense</name>
    <dbReference type="NCBI Taxonomy" id="1419277"/>
    <lineage>
        <taxon>Bacteria</taxon>
        <taxon>Pseudomonadati</taxon>
        <taxon>Pseudomonadota</taxon>
        <taxon>Alphaproteobacteria</taxon>
        <taxon>Hyphomicrobiales</taxon>
        <taxon>Nitrobacteraceae</taxon>
        <taxon>Bradyrhizobium</taxon>
    </lineage>
</organism>
<evidence type="ECO:0000256" key="7">
    <source>
        <dbReference type="SAM" id="Phobius"/>
    </source>
</evidence>
<keyword evidence="4 7" id="KW-0812">Transmembrane</keyword>
<dbReference type="PANTHER" id="PTHR43663">
    <property type="entry name" value="CHROMATE TRANSPORT PROTEIN-RELATED"/>
    <property type="match status" value="1"/>
</dbReference>
<comment type="similarity">
    <text evidence="2">Belongs to the chromate ion transporter (CHR) (TC 2.A.51) family.</text>
</comment>
<evidence type="ECO:0000256" key="4">
    <source>
        <dbReference type="ARBA" id="ARBA00022692"/>
    </source>
</evidence>
<keyword evidence="3" id="KW-1003">Cell membrane</keyword>
<dbReference type="InterPro" id="IPR052518">
    <property type="entry name" value="CHR_Transporter"/>
</dbReference>
<name>A0A1G7I690_9BRAD</name>
<sequence>MSSESNPIAALVWTFGLMSLFAVGGANSAIPEMHRAAVDVHHWLTDKQFADVFAISQLAPGPNVLIVTLIGYSVAGVAGALAATVAMCGPTALLAYYVSRFLDRSREARWPAMIQAALVPLSIGLMAASGLIVAQTSDQSWIAVLITIVAAALAFATRINPLWMLLAGGLLGFAGVI</sequence>
<evidence type="ECO:0000256" key="1">
    <source>
        <dbReference type="ARBA" id="ARBA00004651"/>
    </source>
</evidence>
<dbReference type="InterPro" id="IPR003370">
    <property type="entry name" value="Chromate_transpt"/>
</dbReference>
<evidence type="ECO:0000313" key="8">
    <source>
        <dbReference type="EMBL" id="SDF07859.1"/>
    </source>
</evidence>
<feature type="transmembrane region" description="Helical" evidence="7">
    <location>
        <begin position="140"/>
        <end position="157"/>
    </location>
</feature>
<evidence type="ECO:0000256" key="2">
    <source>
        <dbReference type="ARBA" id="ARBA00005262"/>
    </source>
</evidence>
<evidence type="ECO:0000256" key="5">
    <source>
        <dbReference type="ARBA" id="ARBA00022989"/>
    </source>
</evidence>
<gene>
    <name evidence="8" type="ORF">SAMN05216337_10445</name>
</gene>
<dbReference type="GO" id="GO:0015109">
    <property type="term" value="F:chromate transmembrane transporter activity"/>
    <property type="evidence" value="ECO:0007669"/>
    <property type="project" value="InterPro"/>
</dbReference>
<evidence type="ECO:0000256" key="6">
    <source>
        <dbReference type="ARBA" id="ARBA00023136"/>
    </source>
</evidence>
<reference evidence="8 9" key="1">
    <citation type="submission" date="2016-10" db="EMBL/GenBank/DDBJ databases">
        <authorList>
            <person name="de Groot N.N."/>
        </authorList>
    </citation>
    <scope>NUCLEOTIDE SEQUENCE [LARGE SCALE GENOMIC DNA]</scope>
    <source>
        <strain evidence="8 9">R5</strain>
    </source>
</reference>
<feature type="transmembrane region" description="Helical" evidence="7">
    <location>
        <begin position="110"/>
        <end position="134"/>
    </location>
</feature>
<evidence type="ECO:0000256" key="3">
    <source>
        <dbReference type="ARBA" id="ARBA00022475"/>
    </source>
</evidence>
<feature type="transmembrane region" description="Helical" evidence="7">
    <location>
        <begin position="69"/>
        <end position="98"/>
    </location>
</feature>
<comment type="subcellular location">
    <subcellularLocation>
        <location evidence="1">Cell membrane</location>
        <topology evidence="1">Multi-pass membrane protein</topology>
    </subcellularLocation>
</comment>
<dbReference type="PANTHER" id="PTHR43663:SF1">
    <property type="entry name" value="CHROMATE TRANSPORTER"/>
    <property type="match status" value="1"/>
</dbReference>